<feature type="region of interest" description="Disordered" evidence="1">
    <location>
        <begin position="122"/>
        <end position="152"/>
    </location>
</feature>
<protein>
    <submittedName>
        <fullName evidence="2">Uncharacterized protein</fullName>
    </submittedName>
</protein>
<keyword evidence="3" id="KW-1185">Reference proteome</keyword>
<evidence type="ECO:0000313" key="2">
    <source>
        <dbReference type="EMBL" id="KAK4759947.1"/>
    </source>
</evidence>
<dbReference type="Proteomes" id="UP001345219">
    <property type="component" value="Chromosome 17"/>
</dbReference>
<dbReference type="AlphaFoldDB" id="A0AAN7Q5K1"/>
<evidence type="ECO:0000256" key="1">
    <source>
        <dbReference type="SAM" id="MobiDB-lite"/>
    </source>
</evidence>
<sequence length="206" mass="24230">MLQQLIFALIKQRQLLETLLLQAINFREIVMVKLEEITLNFRNFQTWEFTMNCGNERNVVSIRRKMETADLVVLVDLEEKIRAREIQFGISSSFGKIDERWYSNWRESMTYTKQEIKQWREERRKIHPSNSRASGPERPLRFPSVNLSENGTEGSELEERCFMIATGNHGISLGSNEGDVNTDNTGRKGIMYMKKMRKWEKSLTET</sequence>
<evidence type="ECO:0000313" key="3">
    <source>
        <dbReference type="Proteomes" id="UP001345219"/>
    </source>
</evidence>
<accession>A0AAN7Q5K1</accession>
<dbReference type="EMBL" id="JAXIOK010000011">
    <property type="protein sequence ID" value="KAK4759947.1"/>
    <property type="molecule type" value="Genomic_DNA"/>
</dbReference>
<comment type="caution">
    <text evidence="2">The sequence shown here is derived from an EMBL/GenBank/DDBJ whole genome shotgun (WGS) entry which is preliminary data.</text>
</comment>
<organism evidence="2 3">
    <name type="scientific">Trapa incisa</name>
    <dbReference type="NCBI Taxonomy" id="236973"/>
    <lineage>
        <taxon>Eukaryota</taxon>
        <taxon>Viridiplantae</taxon>
        <taxon>Streptophyta</taxon>
        <taxon>Embryophyta</taxon>
        <taxon>Tracheophyta</taxon>
        <taxon>Spermatophyta</taxon>
        <taxon>Magnoliopsida</taxon>
        <taxon>eudicotyledons</taxon>
        <taxon>Gunneridae</taxon>
        <taxon>Pentapetalae</taxon>
        <taxon>rosids</taxon>
        <taxon>malvids</taxon>
        <taxon>Myrtales</taxon>
        <taxon>Lythraceae</taxon>
        <taxon>Trapa</taxon>
    </lineage>
</organism>
<proteinExistence type="predicted"/>
<reference evidence="2 3" key="1">
    <citation type="journal article" date="2023" name="Hortic Res">
        <title>Pangenome of water caltrop reveals structural variations and asymmetric subgenome divergence after allopolyploidization.</title>
        <authorList>
            <person name="Zhang X."/>
            <person name="Chen Y."/>
            <person name="Wang L."/>
            <person name="Yuan Y."/>
            <person name="Fang M."/>
            <person name="Shi L."/>
            <person name="Lu R."/>
            <person name="Comes H.P."/>
            <person name="Ma Y."/>
            <person name="Chen Y."/>
            <person name="Huang G."/>
            <person name="Zhou Y."/>
            <person name="Zheng Z."/>
            <person name="Qiu Y."/>
        </authorList>
    </citation>
    <scope>NUCLEOTIDE SEQUENCE [LARGE SCALE GENOMIC DNA]</scope>
    <source>
        <tissue evidence="2">Roots</tissue>
    </source>
</reference>
<name>A0AAN7Q5K1_9MYRT</name>
<gene>
    <name evidence="2" type="ORF">SAY87_023078</name>
</gene>